<dbReference type="EMBL" id="ML738334">
    <property type="protein sequence ID" value="KAE8312354.1"/>
    <property type="molecule type" value="Genomic_DNA"/>
</dbReference>
<dbReference type="AlphaFoldDB" id="A0A5N6VUP4"/>
<evidence type="ECO:0000313" key="2">
    <source>
        <dbReference type="EMBL" id="KAE8312354.1"/>
    </source>
</evidence>
<organism evidence="2 3">
    <name type="scientific">Aspergillus transmontanensis</name>
    <dbReference type="NCBI Taxonomy" id="1034304"/>
    <lineage>
        <taxon>Eukaryota</taxon>
        <taxon>Fungi</taxon>
        <taxon>Dikarya</taxon>
        <taxon>Ascomycota</taxon>
        <taxon>Pezizomycotina</taxon>
        <taxon>Eurotiomycetes</taxon>
        <taxon>Eurotiomycetidae</taxon>
        <taxon>Eurotiales</taxon>
        <taxon>Aspergillaceae</taxon>
        <taxon>Aspergillus</taxon>
        <taxon>Aspergillus subgen. Circumdati</taxon>
    </lineage>
</organism>
<evidence type="ECO:0000313" key="3">
    <source>
        <dbReference type="Proteomes" id="UP000325433"/>
    </source>
</evidence>
<gene>
    <name evidence="2" type="ORF">BDV41DRAFT_304142</name>
</gene>
<evidence type="ECO:0000256" key="1">
    <source>
        <dbReference type="SAM" id="SignalP"/>
    </source>
</evidence>
<feature type="signal peptide" evidence="1">
    <location>
        <begin position="1"/>
        <end position="20"/>
    </location>
</feature>
<feature type="chain" id="PRO_5025060584" description="Secreted protein" evidence="1">
    <location>
        <begin position="21"/>
        <end position="67"/>
    </location>
</feature>
<keyword evidence="1" id="KW-0732">Signal</keyword>
<protein>
    <recommendedName>
        <fullName evidence="4">Secreted protein</fullName>
    </recommendedName>
</protein>
<reference evidence="3" key="1">
    <citation type="submission" date="2019-04" db="EMBL/GenBank/DDBJ databases">
        <title>Friends and foes A comparative genomics studyof 23 Aspergillus species from section Flavi.</title>
        <authorList>
            <consortium name="DOE Joint Genome Institute"/>
            <person name="Kjaerbolling I."/>
            <person name="Vesth T."/>
            <person name="Frisvad J.C."/>
            <person name="Nybo J.L."/>
            <person name="Theobald S."/>
            <person name="Kildgaard S."/>
            <person name="Isbrandt T."/>
            <person name="Kuo A."/>
            <person name="Sato A."/>
            <person name="Lyhne E.K."/>
            <person name="Kogle M.E."/>
            <person name="Wiebenga A."/>
            <person name="Kun R.S."/>
            <person name="Lubbers R.J."/>
            <person name="Makela M.R."/>
            <person name="Barry K."/>
            <person name="Chovatia M."/>
            <person name="Clum A."/>
            <person name="Daum C."/>
            <person name="Haridas S."/>
            <person name="He G."/>
            <person name="LaButti K."/>
            <person name="Lipzen A."/>
            <person name="Mondo S."/>
            <person name="Riley R."/>
            <person name="Salamov A."/>
            <person name="Simmons B.A."/>
            <person name="Magnuson J.K."/>
            <person name="Henrissat B."/>
            <person name="Mortensen U.H."/>
            <person name="Larsen T.O."/>
            <person name="Devries R.P."/>
            <person name="Grigoriev I.V."/>
            <person name="Machida M."/>
            <person name="Baker S.E."/>
            <person name="Andersen M.R."/>
        </authorList>
    </citation>
    <scope>NUCLEOTIDE SEQUENCE [LARGE SCALE GENOMIC DNA]</scope>
    <source>
        <strain evidence="3">CBS 130015</strain>
    </source>
</reference>
<proteinExistence type="predicted"/>
<sequence length="67" mass="7640">MKMRMVVDCVFLLCSCGVCCMGYVISDIQGCNVLYLYTTIPPKEEKVPSTNTVWRRIVIYVEKALKS</sequence>
<name>A0A5N6VUP4_9EURO</name>
<accession>A0A5N6VUP4</accession>
<evidence type="ECO:0008006" key="4">
    <source>
        <dbReference type="Google" id="ProtNLM"/>
    </source>
</evidence>
<keyword evidence="3" id="KW-1185">Reference proteome</keyword>
<dbReference type="Proteomes" id="UP000325433">
    <property type="component" value="Unassembled WGS sequence"/>
</dbReference>